<dbReference type="InterPro" id="IPR008274">
    <property type="entry name" value="AldOxase/xan_DH_MoCoBD1"/>
</dbReference>
<dbReference type="AlphaFoldDB" id="A0AAU7DJ24"/>
<dbReference type="InterPro" id="IPR036856">
    <property type="entry name" value="Ald_Oxase/Xan_DH_a/b_sf"/>
</dbReference>
<accession>A0AAU7DJ24</accession>
<dbReference type="InterPro" id="IPR037165">
    <property type="entry name" value="AldOxase/xan_DH_Mopterin-bd_sf"/>
</dbReference>
<dbReference type="RefSeq" id="WP_348263320.1">
    <property type="nucleotide sequence ID" value="NZ_CP121196.1"/>
</dbReference>
<dbReference type="PANTHER" id="PTHR47495">
    <property type="entry name" value="ALDEHYDE DEHYDROGENASE"/>
    <property type="match status" value="1"/>
</dbReference>
<evidence type="ECO:0000259" key="1">
    <source>
        <dbReference type="SMART" id="SM01008"/>
    </source>
</evidence>
<dbReference type="Pfam" id="PF02738">
    <property type="entry name" value="MoCoBD_1"/>
    <property type="match status" value="1"/>
</dbReference>
<dbReference type="GO" id="GO:0016491">
    <property type="term" value="F:oxidoreductase activity"/>
    <property type="evidence" value="ECO:0007669"/>
    <property type="project" value="InterPro"/>
</dbReference>
<dbReference type="Gene3D" id="3.90.1170.50">
    <property type="entry name" value="Aldehyde oxidase/xanthine dehydrogenase, a/b hammerhead"/>
    <property type="match status" value="1"/>
</dbReference>
<dbReference type="InterPro" id="IPR052516">
    <property type="entry name" value="N-heterocyclic_Hydroxylase"/>
</dbReference>
<dbReference type="Pfam" id="PF20256">
    <property type="entry name" value="MoCoBD_2"/>
    <property type="match status" value="1"/>
</dbReference>
<dbReference type="Gene3D" id="3.30.365.10">
    <property type="entry name" value="Aldehyde oxidase/xanthine dehydrogenase, molybdopterin binding domain"/>
    <property type="match status" value="4"/>
</dbReference>
<gene>
    <name evidence="2" type="ORF">P8935_01920</name>
</gene>
<feature type="domain" description="Aldehyde oxidase/xanthine dehydrogenase a/b hammerhead" evidence="1">
    <location>
        <begin position="226"/>
        <end position="303"/>
    </location>
</feature>
<sequence length="715" mass="77353">MNLREQQSMEDGKPAVTNVGELRRTQFDRRDFLKVLGGGVLICLAPSRSWTQESGRSFGGHELPKDISAWLHIDADGHVKVFTGKVEVGQNIRTSLAQAVAEELRVHFDSITMVMGDTDLVPWDMGTFGSRTTPTMAPQLRNMAVASRELLVEMAAKRWKTDASKLFAAAGKVTTADGSKSLTYGELTRGESLVKDVAGDPPFTPPTEWKIAGTPVPKANGRDFVTGKHQFPSDIVRPEMMFGVVLRPEGFNAKLQSLDTSTAERMQGVKVVRDGDFTGVIANDTFAAHSALAAIHAKWDVPEQPTNQGLFAYLKNNPEGQPGRPDHVVGSVAEAIASADVKLEAEYTVEYIAHAPLEPRAAVAEWSNGKLTVWTGTQRPFGVRDELMQAFQLPAEKVRVIHPDMGSGYGGKHTGEAALEAARLARAAGKPVKVVWTRQDEFTWAYFRPAGLIEIKAGVRQDGTLVAWEHHNYNSGPAAIGTPYDVANQLIQYHPSKSPLRQGSYRGLAATANHFARESHMDAMAHAAKIDPVAFRLKNVSNPRLKAVVQAAAEKFGWANAKSTPERGFGIACGTDKGGFVATCAEVAIDPASKQVKISRVVEAWESGAIVNPDGLRNQMQGAIVQAIGGALFERILFGNGRIENPLFSKYRVPRFSDTPKVEIVLLDRKDLPSAGAGETGLVGLAPAVGNAIFAATGVRLRSMPMTPENNTIRT</sequence>
<reference evidence="2" key="1">
    <citation type="submission" date="2023-03" db="EMBL/GenBank/DDBJ databases">
        <title>Edaphobacter sp.</title>
        <authorList>
            <person name="Huber K.J."/>
            <person name="Papendorf J."/>
            <person name="Pilke C."/>
            <person name="Bunk B."/>
            <person name="Sproeer C."/>
            <person name="Pester M."/>
        </authorList>
    </citation>
    <scope>NUCLEOTIDE SEQUENCE</scope>
    <source>
        <strain evidence="2">DSM 110680</strain>
    </source>
</reference>
<protein>
    <submittedName>
        <fullName evidence="2">Molybdopterin-dependent oxidoreductase</fullName>
    </submittedName>
</protein>
<dbReference type="InterPro" id="IPR012368">
    <property type="entry name" value="OxRdtase_Mopterin-bd_su_IorB"/>
</dbReference>
<dbReference type="SUPFAM" id="SSF56003">
    <property type="entry name" value="Molybdenum cofactor-binding domain"/>
    <property type="match status" value="2"/>
</dbReference>
<dbReference type="SMART" id="SM01008">
    <property type="entry name" value="Ald_Xan_dh_C"/>
    <property type="match status" value="1"/>
</dbReference>
<dbReference type="EMBL" id="CP121196">
    <property type="protein sequence ID" value="XBH18097.1"/>
    <property type="molecule type" value="Genomic_DNA"/>
</dbReference>
<dbReference type="PIRSF" id="PIRSF036389">
    <property type="entry name" value="IOR_B"/>
    <property type="match status" value="1"/>
</dbReference>
<dbReference type="InterPro" id="IPR000674">
    <property type="entry name" value="Ald_Oxase/Xan_DH_a/b"/>
</dbReference>
<name>A0AAU7DJ24_9BACT</name>
<dbReference type="SUPFAM" id="SSF54665">
    <property type="entry name" value="CO dehydrogenase molybdoprotein N-domain-like"/>
    <property type="match status" value="1"/>
</dbReference>
<organism evidence="2">
    <name type="scientific">Telmatobacter sp. DSM 110680</name>
    <dbReference type="NCBI Taxonomy" id="3036704"/>
    <lineage>
        <taxon>Bacteria</taxon>
        <taxon>Pseudomonadati</taxon>
        <taxon>Acidobacteriota</taxon>
        <taxon>Terriglobia</taxon>
        <taxon>Terriglobales</taxon>
        <taxon>Acidobacteriaceae</taxon>
        <taxon>Telmatobacter</taxon>
    </lineage>
</organism>
<dbReference type="PANTHER" id="PTHR47495:SF1">
    <property type="entry name" value="BLL3820 PROTEIN"/>
    <property type="match status" value="1"/>
</dbReference>
<evidence type="ECO:0000313" key="2">
    <source>
        <dbReference type="EMBL" id="XBH18097.1"/>
    </source>
</evidence>
<dbReference type="InterPro" id="IPR046867">
    <property type="entry name" value="AldOxase/xan_DH_MoCoBD2"/>
</dbReference>
<proteinExistence type="predicted"/>